<dbReference type="CDD" id="cd01949">
    <property type="entry name" value="GGDEF"/>
    <property type="match status" value="1"/>
</dbReference>
<dbReference type="SMART" id="SM00052">
    <property type="entry name" value="EAL"/>
    <property type="match status" value="1"/>
</dbReference>
<dbReference type="PANTHER" id="PTHR44757:SF2">
    <property type="entry name" value="BIOFILM ARCHITECTURE MAINTENANCE PROTEIN MBAA"/>
    <property type="match status" value="1"/>
</dbReference>
<dbReference type="NCBIfam" id="TIGR00254">
    <property type="entry name" value="GGDEF"/>
    <property type="match status" value="1"/>
</dbReference>
<dbReference type="EMBL" id="SGXD01000001">
    <property type="protein sequence ID" value="RZS91326.1"/>
    <property type="molecule type" value="Genomic_DNA"/>
</dbReference>
<dbReference type="Pfam" id="PF00563">
    <property type="entry name" value="EAL"/>
    <property type="match status" value="1"/>
</dbReference>
<dbReference type="InterPro" id="IPR052155">
    <property type="entry name" value="Biofilm_reg_signaling"/>
</dbReference>
<proteinExistence type="predicted"/>
<dbReference type="SMART" id="SM00267">
    <property type="entry name" value="GGDEF"/>
    <property type="match status" value="1"/>
</dbReference>
<dbReference type="PANTHER" id="PTHR44757">
    <property type="entry name" value="DIGUANYLATE CYCLASE DGCP"/>
    <property type="match status" value="1"/>
</dbReference>
<feature type="transmembrane region" description="Helical" evidence="2">
    <location>
        <begin position="89"/>
        <end position="113"/>
    </location>
</feature>
<dbReference type="InterPro" id="IPR043128">
    <property type="entry name" value="Rev_trsase/Diguanyl_cyclase"/>
</dbReference>
<keyword evidence="1" id="KW-0175">Coiled coil</keyword>
<dbReference type="Pfam" id="PF00990">
    <property type="entry name" value="GGDEF"/>
    <property type="match status" value="1"/>
</dbReference>
<keyword evidence="2" id="KW-0472">Membrane</keyword>
<protein>
    <submittedName>
        <fullName evidence="5">Diguanylate cyclase (GGDEF)-like protein</fullName>
    </submittedName>
</protein>
<evidence type="ECO:0000313" key="5">
    <source>
        <dbReference type="EMBL" id="RZS91326.1"/>
    </source>
</evidence>
<keyword evidence="2" id="KW-0812">Transmembrane</keyword>
<comment type="caution">
    <text evidence="5">The sequence shown here is derived from an EMBL/GenBank/DDBJ whole genome shotgun (WGS) entry which is preliminary data.</text>
</comment>
<dbReference type="PROSITE" id="PS50883">
    <property type="entry name" value="EAL"/>
    <property type="match status" value="1"/>
</dbReference>
<dbReference type="SUPFAM" id="SSF55073">
    <property type="entry name" value="Nucleotide cyclase"/>
    <property type="match status" value="1"/>
</dbReference>
<name>A0A4Q7NVN3_9ACTN</name>
<dbReference type="Proteomes" id="UP000293638">
    <property type="component" value="Unassembled WGS sequence"/>
</dbReference>
<organism evidence="5 6">
    <name type="scientific">Motilibacter rhizosphaerae</name>
    <dbReference type="NCBI Taxonomy" id="598652"/>
    <lineage>
        <taxon>Bacteria</taxon>
        <taxon>Bacillati</taxon>
        <taxon>Actinomycetota</taxon>
        <taxon>Actinomycetes</taxon>
        <taxon>Motilibacterales</taxon>
        <taxon>Motilibacteraceae</taxon>
        <taxon>Motilibacter</taxon>
    </lineage>
</organism>
<keyword evidence="6" id="KW-1185">Reference proteome</keyword>
<dbReference type="AlphaFoldDB" id="A0A4Q7NVN3"/>
<feature type="transmembrane region" description="Helical" evidence="2">
    <location>
        <begin position="20"/>
        <end position="37"/>
    </location>
</feature>
<evidence type="ECO:0000259" key="4">
    <source>
        <dbReference type="PROSITE" id="PS50887"/>
    </source>
</evidence>
<evidence type="ECO:0000256" key="2">
    <source>
        <dbReference type="SAM" id="Phobius"/>
    </source>
</evidence>
<feature type="transmembrane region" description="Helical" evidence="2">
    <location>
        <begin position="49"/>
        <end position="69"/>
    </location>
</feature>
<dbReference type="SUPFAM" id="SSF141868">
    <property type="entry name" value="EAL domain-like"/>
    <property type="match status" value="1"/>
</dbReference>
<dbReference type="InterPro" id="IPR000160">
    <property type="entry name" value="GGDEF_dom"/>
</dbReference>
<evidence type="ECO:0000259" key="3">
    <source>
        <dbReference type="PROSITE" id="PS50883"/>
    </source>
</evidence>
<sequence>MTTETSASADRWSRHPLPDRLLALAMLGTATIEVVFLSEPPVGARSLALRVFVGTALVFHTLAGAWLLATAGHAREWWTRIALLEADVLLLAVPYVLAAVTVPAILVMLLARLPLIVTVLPRRQMLVALATVVLAPSVAEVPRSVGDLPWGLDAEWSFLVAVAVVAGSTHLVVRELATAQAEAQEHEEAARRSETQARAETARAQRLALEASELAEQARALAARREYDALHDPLTGLPNRTLYRDRLAAAVAHASRTGGDVAVLLLDLDRFKLVNDSRGHAAGDVLLRSLGERLAGRLRGSDTLARLGGDEFAVVLQDVDDPVDAEGVAAQLLDALREPFDLRDPESGAATALYITASCGIAFGLGRRDDLGAVLREADTAMYQAKARGRGLVEVFDASLRHVAQRRLDLENQLRHDLETGSGALCAWFQPVVEPRTGRIVALEALARWTCAGYGAVPPPEFVHVAEDSGLVHELGRRMLALALENAARWVRLQPELEIAVNVSPVQLQQPGFAEDVLSALARAELDPGRLCLEITESTLLDPEQHHVATLHLLHEAGVKLAVDDFGSGYSSLAQLRSFPLDKLKADRSFVDDLPILQAVSDLAQALGVVPLAEGVETVEQARFVAALGYQEAQGYLWSRPRPPGDISHLLQGAVIPVPLELDGVEGPVG</sequence>
<dbReference type="InterPro" id="IPR029787">
    <property type="entry name" value="Nucleotide_cyclase"/>
</dbReference>
<dbReference type="Gene3D" id="3.30.70.270">
    <property type="match status" value="1"/>
</dbReference>
<dbReference type="PROSITE" id="PS50887">
    <property type="entry name" value="GGDEF"/>
    <property type="match status" value="1"/>
</dbReference>
<dbReference type="Gene3D" id="3.20.20.450">
    <property type="entry name" value="EAL domain"/>
    <property type="match status" value="1"/>
</dbReference>
<reference evidence="5 6" key="1">
    <citation type="submission" date="2019-02" db="EMBL/GenBank/DDBJ databases">
        <title>Genomic Encyclopedia of Type Strains, Phase IV (KMG-IV): sequencing the most valuable type-strain genomes for metagenomic binning, comparative biology and taxonomic classification.</title>
        <authorList>
            <person name="Goeker M."/>
        </authorList>
    </citation>
    <scope>NUCLEOTIDE SEQUENCE [LARGE SCALE GENOMIC DNA]</scope>
    <source>
        <strain evidence="5 6">DSM 45622</strain>
    </source>
</reference>
<keyword evidence="2" id="KW-1133">Transmembrane helix</keyword>
<evidence type="ECO:0000256" key="1">
    <source>
        <dbReference type="SAM" id="Coils"/>
    </source>
</evidence>
<dbReference type="InterPro" id="IPR035919">
    <property type="entry name" value="EAL_sf"/>
</dbReference>
<gene>
    <name evidence="5" type="ORF">EV189_0564</name>
</gene>
<feature type="coiled-coil region" evidence="1">
    <location>
        <begin position="176"/>
        <end position="224"/>
    </location>
</feature>
<feature type="domain" description="GGDEF" evidence="4">
    <location>
        <begin position="259"/>
        <end position="398"/>
    </location>
</feature>
<accession>A0A4Q7NVN3</accession>
<feature type="domain" description="EAL" evidence="3">
    <location>
        <begin position="407"/>
        <end position="655"/>
    </location>
</feature>
<dbReference type="InterPro" id="IPR001633">
    <property type="entry name" value="EAL_dom"/>
</dbReference>
<dbReference type="CDD" id="cd01948">
    <property type="entry name" value="EAL"/>
    <property type="match status" value="1"/>
</dbReference>
<evidence type="ECO:0000313" key="6">
    <source>
        <dbReference type="Proteomes" id="UP000293638"/>
    </source>
</evidence>